<dbReference type="InterPro" id="IPR008756">
    <property type="entry name" value="Peptidase_M56"/>
</dbReference>
<dbReference type="EC" id="3.5.1.28" evidence="2"/>
<dbReference type="Gene3D" id="3.40.630.40">
    <property type="entry name" value="Zn-dependent exopeptidases"/>
    <property type="match status" value="1"/>
</dbReference>
<dbReference type="PANTHER" id="PTHR30404">
    <property type="entry name" value="N-ACETYLMURAMOYL-L-ALANINE AMIDASE"/>
    <property type="match status" value="1"/>
</dbReference>
<gene>
    <name evidence="6" type="ORF">SAMN05443550_101113</name>
</gene>
<reference evidence="6 7" key="1">
    <citation type="submission" date="2016-10" db="EMBL/GenBank/DDBJ databases">
        <authorList>
            <person name="de Groot N.N."/>
        </authorList>
    </citation>
    <scope>NUCLEOTIDE SEQUENCE [LARGE SCALE GENOMIC DNA]</scope>
    <source>
        <strain evidence="6 7">DSM 19033</strain>
    </source>
</reference>
<evidence type="ECO:0000256" key="1">
    <source>
        <dbReference type="ARBA" id="ARBA00001561"/>
    </source>
</evidence>
<evidence type="ECO:0000256" key="4">
    <source>
        <dbReference type="SAM" id="Phobius"/>
    </source>
</evidence>
<accession>A0A1H3W623</accession>
<keyword evidence="4" id="KW-0812">Transmembrane</keyword>
<feature type="transmembrane region" description="Helical" evidence="4">
    <location>
        <begin position="268"/>
        <end position="290"/>
    </location>
</feature>
<dbReference type="GO" id="GO:0030288">
    <property type="term" value="C:outer membrane-bounded periplasmic space"/>
    <property type="evidence" value="ECO:0007669"/>
    <property type="project" value="TreeGrafter"/>
</dbReference>
<organism evidence="6 7">
    <name type="scientific">Pedobacter hartonius</name>
    <dbReference type="NCBI Taxonomy" id="425514"/>
    <lineage>
        <taxon>Bacteria</taxon>
        <taxon>Pseudomonadati</taxon>
        <taxon>Bacteroidota</taxon>
        <taxon>Sphingobacteriia</taxon>
        <taxon>Sphingobacteriales</taxon>
        <taxon>Sphingobacteriaceae</taxon>
        <taxon>Pedobacter</taxon>
    </lineage>
</organism>
<dbReference type="EMBL" id="FNRA01000001">
    <property type="protein sequence ID" value="SDZ82516.1"/>
    <property type="molecule type" value="Genomic_DNA"/>
</dbReference>
<dbReference type="CDD" id="cd02696">
    <property type="entry name" value="MurNAc-LAA"/>
    <property type="match status" value="1"/>
</dbReference>
<dbReference type="STRING" id="425514.SAMN05443550_101113"/>
<keyword evidence="7" id="KW-1185">Reference proteome</keyword>
<evidence type="ECO:0000259" key="5">
    <source>
        <dbReference type="SMART" id="SM00646"/>
    </source>
</evidence>
<feature type="domain" description="MurNAc-LAA" evidence="5">
    <location>
        <begin position="359"/>
        <end position="473"/>
    </location>
</feature>
<dbReference type="AlphaFoldDB" id="A0A1H3W623"/>
<evidence type="ECO:0000256" key="3">
    <source>
        <dbReference type="ARBA" id="ARBA00022801"/>
    </source>
</evidence>
<evidence type="ECO:0000313" key="7">
    <source>
        <dbReference type="Proteomes" id="UP000198850"/>
    </source>
</evidence>
<keyword evidence="4" id="KW-1133">Transmembrane helix</keyword>
<name>A0A1H3W623_9SPHI</name>
<dbReference type="Proteomes" id="UP000198850">
    <property type="component" value="Unassembled WGS sequence"/>
</dbReference>
<sequence>MKILIYLAEAALSTVVFFAFYALFLKKLTFFRINRFYLLSALLFSFIIPALQITIHRTAEQVQAGNTLPGQIEKLHIRSSRPMVNRHEYPVSIPALLVCGYICIAFLSLGMGLFRLYRLLKYIRTDSIEKDGLKIIHKTNGFVNCSFFNYVFIDPRNLTGAEMQILLHHEQVHAKQWHSADKLFLLLCRSLLWFNPVVYLYDRELGKVQEFEADAATSNLSDVKTYASLLIKLSHEKTSVFTHSFGTHPVKERITMLFNASSATYSRWAYILIVPLLCGLIWLFSFQYVYAAPLSGPPFTLVLDAGHGGTDKGSEFQDIAEKQLALALTNKVKVMAEARGITVVNTRNKDVNVSLKDRAQKNGDLLISLHCNTAADQHQNGIQIMSSRPSSDRLKSARLGMLSDKLFQKLKDLEGIRTDQLSKDVTGLYLLEKSLAPSVLLELGFISNSADRAFLTDPARQDDLAAAIVQSVLDYRTDLIPLRK</sequence>
<proteinExistence type="predicted"/>
<dbReference type="InterPro" id="IPR050695">
    <property type="entry name" value="N-acetylmuramoyl_amidase_3"/>
</dbReference>
<dbReference type="PANTHER" id="PTHR30404:SF0">
    <property type="entry name" value="N-ACETYLMURAMOYL-L-ALANINE AMIDASE AMIC"/>
    <property type="match status" value="1"/>
</dbReference>
<dbReference type="SUPFAM" id="SSF53187">
    <property type="entry name" value="Zn-dependent exopeptidases"/>
    <property type="match status" value="1"/>
</dbReference>
<feature type="transmembrane region" description="Helical" evidence="4">
    <location>
        <begin position="6"/>
        <end position="24"/>
    </location>
</feature>
<feature type="transmembrane region" description="Helical" evidence="4">
    <location>
        <begin position="91"/>
        <end position="114"/>
    </location>
</feature>
<dbReference type="InterPro" id="IPR002508">
    <property type="entry name" value="MurNAc-LAA_cat"/>
</dbReference>
<dbReference type="GO" id="GO:0009253">
    <property type="term" value="P:peptidoglycan catabolic process"/>
    <property type="evidence" value="ECO:0007669"/>
    <property type="project" value="InterPro"/>
</dbReference>
<dbReference type="Pfam" id="PF05569">
    <property type="entry name" value="Peptidase_M56"/>
    <property type="match status" value="1"/>
</dbReference>
<keyword evidence="4" id="KW-0472">Membrane</keyword>
<keyword evidence="3" id="KW-0378">Hydrolase</keyword>
<comment type="catalytic activity">
    <reaction evidence="1">
        <text>Hydrolyzes the link between N-acetylmuramoyl residues and L-amino acid residues in certain cell-wall glycopeptides.</text>
        <dbReference type="EC" id="3.5.1.28"/>
    </reaction>
</comment>
<evidence type="ECO:0000256" key="2">
    <source>
        <dbReference type="ARBA" id="ARBA00011901"/>
    </source>
</evidence>
<protein>
    <recommendedName>
        <fullName evidence="2">N-acetylmuramoyl-L-alanine amidase</fullName>
        <ecNumber evidence="2">3.5.1.28</ecNumber>
    </recommendedName>
</protein>
<dbReference type="Pfam" id="PF01520">
    <property type="entry name" value="Amidase_3"/>
    <property type="match status" value="1"/>
</dbReference>
<evidence type="ECO:0000313" key="6">
    <source>
        <dbReference type="EMBL" id="SDZ82516.1"/>
    </source>
</evidence>
<dbReference type="SMART" id="SM00646">
    <property type="entry name" value="Ami_3"/>
    <property type="match status" value="1"/>
</dbReference>
<dbReference type="GO" id="GO:0008745">
    <property type="term" value="F:N-acetylmuramoyl-L-alanine amidase activity"/>
    <property type="evidence" value="ECO:0007669"/>
    <property type="project" value="UniProtKB-EC"/>
</dbReference>
<feature type="transmembrane region" description="Helical" evidence="4">
    <location>
        <begin position="36"/>
        <end position="55"/>
    </location>
</feature>